<dbReference type="PANTHER" id="PTHR39161:SF2">
    <property type="entry name" value="ADAPTER PROTEIN MECA 2"/>
    <property type="match status" value="1"/>
</dbReference>
<evidence type="ECO:0008006" key="5">
    <source>
        <dbReference type="Google" id="ProtNLM"/>
    </source>
</evidence>
<sequence>MRLERVNEDKIKIFLSSEDLLIRGIAENELWEDMPKVHEFFNELLNEAENKLKFSTDCPIAVEVFVNSKDGIVLEVTRSSIEKQFNDDLESREQVGSIEECNDLGLFYAFETFDAVIYACEKLLRIAVSDGSIYTKDNIYFIYINNTDMKAETIKAVLSEFGYEANETVYQVSEYGKLLLTGRCFSKITNIFLKI</sequence>
<dbReference type="Proteomes" id="UP000217083">
    <property type="component" value="Unassembled WGS sequence"/>
</dbReference>
<evidence type="ECO:0000256" key="1">
    <source>
        <dbReference type="ARBA" id="ARBA00005397"/>
    </source>
</evidence>
<keyword evidence="4" id="KW-1185">Reference proteome</keyword>
<comment type="similarity">
    <text evidence="1">Belongs to the MecA family.</text>
</comment>
<dbReference type="EMBL" id="NPIA01000003">
    <property type="protein sequence ID" value="OZM57247.1"/>
    <property type="molecule type" value="Genomic_DNA"/>
</dbReference>
<organism evidence="3 4">
    <name type="scientific">Lottiidibacillus patelloidae</name>
    <dbReference type="NCBI Taxonomy" id="2670334"/>
    <lineage>
        <taxon>Bacteria</taxon>
        <taxon>Bacillati</taxon>
        <taxon>Bacillota</taxon>
        <taxon>Bacilli</taxon>
        <taxon>Bacillales</taxon>
        <taxon>Bacillaceae</taxon>
        <taxon>Lottiidibacillus</taxon>
    </lineage>
</organism>
<name>A0A263BV89_9BACI</name>
<dbReference type="Pfam" id="PF05389">
    <property type="entry name" value="MecA"/>
    <property type="match status" value="1"/>
</dbReference>
<gene>
    <name evidence="3" type="ORF">CIB95_07220</name>
</gene>
<dbReference type="Gene3D" id="3.30.70.1950">
    <property type="match status" value="1"/>
</dbReference>
<dbReference type="RefSeq" id="WP_094923736.1">
    <property type="nucleotide sequence ID" value="NZ_NPIA01000003.1"/>
</dbReference>
<proteinExistence type="inferred from homology"/>
<reference evidence="4" key="1">
    <citation type="submission" date="2017-08" db="EMBL/GenBank/DDBJ databases">
        <authorList>
            <person name="Huang Z."/>
        </authorList>
    </citation>
    <scope>NUCLEOTIDE SEQUENCE [LARGE SCALE GENOMIC DNA]</scope>
    <source>
        <strain evidence="4">SA5d-4</strain>
    </source>
</reference>
<protein>
    <recommendedName>
        <fullName evidence="5">Adaptor protein</fullName>
    </recommendedName>
</protein>
<reference evidence="3 4" key="2">
    <citation type="submission" date="2017-09" db="EMBL/GenBank/DDBJ databases">
        <title>Bacillus patelloidae sp. nov., isolated from the intestinal tract of a marine limpet.</title>
        <authorList>
            <person name="Liu R."/>
            <person name="Dong C."/>
            <person name="Shao Z."/>
        </authorList>
    </citation>
    <scope>NUCLEOTIDE SEQUENCE [LARGE SCALE GENOMIC DNA]</scope>
    <source>
        <strain evidence="3 4">SA5d-4</strain>
    </source>
</reference>
<comment type="caution">
    <text evidence="3">The sequence shown here is derived from an EMBL/GenBank/DDBJ whole genome shotgun (WGS) entry which is preliminary data.</text>
</comment>
<dbReference type="InterPro" id="IPR008681">
    <property type="entry name" value="Neg-reg_MecA"/>
</dbReference>
<dbReference type="InterPro" id="IPR038471">
    <property type="entry name" value="MecA_C_sf"/>
</dbReference>
<dbReference type="PANTHER" id="PTHR39161">
    <property type="entry name" value="ADAPTER PROTEIN MECA"/>
    <property type="match status" value="1"/>
</dbReference>
<evidence type="ECO:0000313" key="3">
    <source>
        <dbReference type="EMBL" id="OZM57247.1"/>
    </source>
</evidence>
<dbReference type="AlphaFoldDB" id="A0A263BV89"/>
<evidence type="ECO:0000256" key="2">
    <source>
        <dbReference type="ARBA" id="ARBA00011738"/>
    </source>
</evidence>
<evidence type="ECO:0000313" key="4">
    <source>
        <dbReference type="Proteomes" id="UP000217083"/>
    </source>
</evidence>
<accession>A0A263BV89</accession>
<comment type="subunit">
    <text evidence="2">Homodimer.</text>
</comment>